<gene>
    <name evidence="2" type="ORF">C1I99_29780</name>
</gene>
<accession>A0A2W2CYB8</accession>
<name>A0A2W2CYB8_9ACTN</name>
<dbReference type="EMBL" id="POUB01000392">
    <property type="protein sequence ID" value="PZF85223.1"/>
    <property type="molecule type" value="Genomic_DNA"/>
</dbReference>
<reference evidence="2 3" key="1">
    <citation type="submission" date="2018-01" db="EMBL/GenBank/DDBJ databases">
        <title>Draft genome sequence of Salinispora sp. 13K206.</title>
        <authorList>
            <person name="Sahin N."/>
            <person name="Saygin H."/>
            <person name="Ay H."/>
        </authorList>
    </citation>
    <scope>NUCLEOTIDE SEQUENCE [LARGE SCALE GENOMIC DNA]</scope>
    <source>
        <strain evidence="2 3">13K206</strain>
    </source>
</reference>
<evidence type="ECO:0000313" key="3">
    <source>
        <dbReference type="Proteomes" id="UP000248749"/>
    </source>
</evidence>
<feature type="region of interest" description="Disordered" evidence="1">
    <location>
        <begin position="1"/>
        <end position="34"/>
    </location>
</feature>
<dbReference type="AlphaFoldDB" id="A0A2W2CYB8"/>
<organism evidence="2 3">
    <name type="scientific">Micromonospora deserti</name>
    <dbReference type="NCBI Taxonomy" id="2070366"/>
    <lineage>
        <taxon>Bacteria</taxon>
        <taxon>Bacillati</taxon>
        <taxon>Actinomycetota</taxon>
        <taxon>Actinomycetes</taxon>
        <taxon>Micromonosporales</taxon>
        <taxon>Micromonosporaceae</taxon>
        <taxon>Micromonospora</taxon>
    </lineage>
</organism>
<proteinExistence type="predicted"/>
<dbReference type="Proteomes" id="UP000248749">
    <property type="component" value="Unassembled WGS sequence"/>
</dbReference>
<protein>
    <submittedName>
        <fullName evidence="2">Uncharacterized protein</fullName>
    </submittedName>
</protein>
<evidence type="ECO:0000313" key="2">
    <source>
        <dbReference type="EMBL" id="PZF85223.1"/>
    </source>
</evidence>
<comment type="caution">
    <text evidence="2">The sequence shown here is derived from an EMBL/GenBank/DDBJ whole genome shotgun (WGS) entry which is preliminary data.</text>
</comment>
<keyword evidence="3" id="KW-1185">Reference proteome</keyword>
<evidence type="ECO:0000256" key="1">
    <source>
        <dbReference type="SAM" id="MobiDB-lite"/>
    </source>
</evidence>
<sequence length="61" mass="6170">MGNLSGGGASAPAMTDRGARRARAGAAGPGEGSPAAILAATAAGIDWYGRRRGKVRRYRRA</sequence>